<organism evidence="2 3">
    <name type="scientific">Saguinus oedipus</name>
    <name type="common">Cotton-top tamarin</name>
    <name type="synonym">Oedipomidas oedipus</name>
    <dbReference type="NCBI Taxonomy" id="9490"/>
    <lineage>
        <taxon>Eukaryota</taxon>
        <taxon>Metazoa</taxon>
        <taxon>Chordata</taxon>
        <taxon>Craniata</taxon>
        <taxon>Vertebrata</taxon>
        <taxon>Euteleostomi</taxon>
        <taxon>Mammalia</taxon>
        <taxon>Eutheria</taxon>
        <taxon>Euarchontoglires</taxon>
        <taxon>Primates</taxon>
        <taxon>Haplorrhini</taxon>
        <taxon>Platyrrhini</taxon>
        <taxon>Cebidae</taxon>
        <taxon>Callitrichinae</taxon>
        <taxon>Saguinus</taxon>
    </lineage>
</organism>
<reference evidence="2 3" key="1">
    <citation type="submission" date="2023-05" db="EMBL/GenBank/DDBJ databases">
        <title>B98-5 Cell Line De Novo Hybrid Assembly: An Optical Mapping Approach.</title>
        <authorList>
            <person name="Kananen K."/>
            <person name="Auerbach J.A."/>
            <person name="Kautto E."/>
            <person name="Blachly J.S."/>
        </authorList>
    </citation>
    <scope>NUCLEOTIDE SEQUENCE [LARGE SCALE GENOMIC DNA]</scope>
    <source>
        <strain evidence="2">B95-8</strain>
        <tissue evidence="2">Cell line</tissue>
    </source>
</reference>
<sequence>MTLSVRQQMKNIVNNYSEAEIKVWEATSNNSWGLSSCLMTEIANLTYHVVIFSEIMSMVWMWLSDHGKNWQYMYKVQTLLDYLIKTGFEHMAQQCHENIFTIQTPKDFSTLTKMARTRPSTCIRSQSNWKPFSKMNRRRL</sequence>
<evidence type="ECO:0000313" key="2">
    <source>
        <dbReference type="EMBL" id="KAK2094479.1"/>
    </source>
</evidence>
<dbReference type="Gene3D" id="1.25.40.90">
    <property type="match status" value="1"/>
</dbReference>
<evidence type="ECO:0000259" key="1">
    <source>
        <dbReference type="PROSITE" id="PS50942"/>
    </source>
</evidence>
<dbReference type="InterPro" id="IPR013809">
    <property type="entry name" value="ENTH"/>
</dbReference>
<dbReference type="SMART" id="SM00273">
    <property type="entry name" value="ENTH"/>
    <property type="match status" value="1"/>
</dbReference>
<keyword evidence="3" id="KW-1185">Reference proteome</keyword>
<proteinExistence type="predicted"/>
<dbReference type="Pfam" id="PF01417">
    <property type="entry name" value="ENTH"/>
    <property type="match status" value="1"/>
</dbReference>
<gene>
    <name evidence="2" type="primary">EPN2_3</name>
    <name evidence="2" type="ORF">P7K49_028217</name>
</gene>
<dbReference type="PANTHER" id="PTHR12276:SF50">
    <property type="entry name" value="EPSIN-2"/>
    <property type="match status" value="1"/>
</dbReference>
<comment type="caution">
    <text evidence="2">The sequence shown here is derived from an EMBL/GenBank/DDBJ whole genome shotgun (WGS) entry which is preliminary data.</text>
</comment>
<dbReference type="PROSITE" id="PS50942">
    <property type="entry name" value="ENTH"/>
    <property type="match status" value="1"/>
</dbReference>
<protein>
    <submittedName>
        <fullName evidence="2">Epsin-2</fullName>
    </submittedName>
</protein>
<dbReference type="EMBL" id="JASSZA010000014">
    <property type="protein sequence ID" value="KAK2094479.1"/>
    <property type="molecule type" value="Genomic_DNA"/>
</dbReference>
<accession>A0ABQ9UCE2</accession>
<dbReference type="SUPFAM" id="SSF48464">
    <property type="entry name" value="ENTH/VHS domain"/>
    <property type="match status" value="1"/>
</dbReference>
<feature type="domain" description="ENTH" evidence="1">
    <location>
        <begin position="11"/>
        <end position="140"/>
    </location>
</feature>
<dbReference type="InterPro" id="IPR008942">
    <property type="entry name" value="ENTH_VHS"/>
</dbReference>
<dbReference type="Proteomes" id="UP001266305">
    <property type="component" value="Unassembled WGS sequence"/>
</dbReference>
<dbReference type="PANTHER" id="PTHR12276">
    <property type="entry name" value="EPSIN/ENT-RELATED"/>
    <property type="match status" value="1"/>
</dbReference>
<name>A0ABQ9UCE2_SAGOE</name>
<evidence type="ECO:0000313" key="3">
    <source>
        <dbReference type="Proteomes" id="UP001266305"/>
    </source>
</evidence>